<dbReference type="SUPFAM" id="SSF56037">
    <property type="entry name" value="PheT/TilS domain"/>
    <property type="match status" value="1"/>
</dbReference>
<dbReference type="Pfam" id="PF11734">
    <property type="entry name" value="TilS_C"/>
    <property type="match status" value="1"/>
</dbReference>
<comment type="catalytic activity">
    <reaction evidence="7 8">
        <text>cytidine(34) in tRNA(Ile2) + L-lysine + ATP = lysidine(34) in tRNA(Ile2) + AMP + diphosphate + H(+)</text>
        <dbReference type="Rhea" id="RHEA:43744"/>
        <dbReference type="Rhea" id="RHEA-COMP:10625"/>
        <dbReference type="Rhea" id="RHEA-COMP:10670"/>
        <dbReference type="ChEBI" id="CHEBI:15378"/>
        <dbReference type="ChEBI" id="CHEBI:30616"/>
        <dbReference type="ChEBI" id="CHEBI:32551"/>
        <dbReference type="ChEBI" id="CHEBI:33019"/>
        <dbReference type="ChEBI" id="CHEBI:82748"/>
        <dbReference type="ChEBI" id="CHEBI:83665"/>
        <dbReference type="ChEBI" id="CHEBI:456215"/>
        <dbReference type="EC" id="6.3.4.19"/>
    </reaction>
</comment>
<accession>A0A9D1NL57</accession>
<evidence type="ECO:0000256" key="2">
    <source>
        <dbReference type="ARBA" id="ARBA00022490"/>
    </source>
</evidence>
<dbReference type="GO" id="GO:0005737">
    <property type="term" value="C:cytoplasm"/>
    <property type="evidence" value="ECO:0007669"/>
    <property type="project" value="UniProtKB-SubCell"/>
</dbReference>
<comment type="caution">
    <text evidence="10">The sequence shown here is derived from an EMBL/GenBank/DDBJ whole genome shotgun (WGS) entry which is preliminary data.</text>
</comment>
<dbReference type="AlphaFoldDB" id="A0A9D1NL57"/>
<dbReference type="InterPro" id="IPR012796">
    <property type="entry name" value="Lysidine-tRNA-synth_C"/>
</dbReference>
<keyword evidence="2 8" id="KW-0963">Cytoplasm</keyword>
<keyword evidence="4 8" id="KW-0819">tRNA processing</keyword>
<dbReference type="InterPro" id="IPR011063">
    <property type="entry name" value="TilS/TtcA_N"/>
</dbReference>
<protein>
    <recommendedName>
        <fullName evidence="8">tRNA(Ile)-lysidine synthase</fullName>
        <ecNumber evidence="8">6.3.4.19</ecNumber>
    </recommendedName>
    <alternativeName>
        <fullName evidence="8">tRNA(Ile)-2-lysyl-cytidine synthase</fullName>
    </alternativeName>
    <alternativeName>
        <fullName evidence="8">tRNA(Ile)-lysidine synthetase</fullName>
    </alternativeName>
</protein>
<dbReference type="InterPro" id="IPR014729">
    <property type="entry name" value="Rossmann-like_a/b/a_fold"/>
</dbReference>
<dbReference type="Gene3D" id="3.40.50.620">
    <property type="entry name" value="HUPs"/>
    <property type="match status" value="1"/>
</dbReference>
<gene>
    <name evidence="8 10" type="primary">tilS</name>
    <name evidence="10" type="ORF">IAC75_06965</name>
</gene>
<feature type="domain" description="Lysidine-tRNA(Ile) synthetase C-terminal" evidence="9">
    <location>
        <begin position="374"/>
        <end position="446"/>
    </location>
</feature>
<dbReference type="PANTHER" id="PTHR43033">
    <property type="entry name" value="TRNA(ILE)-LYSIDINE SYNTHASE-RELATED"/>
    <property type="match status" value="1"/>
</dbReference>
<dbReference type="InterPro" id="IPR012094">
    <property type="entry name" value="tRNA_Ile_lys_synt"/>
</dbReference>
<evidence type="ECO:0000259" key="9">
    <source>
        <dbReference type="SMART" id="SM00977"/>
    </source>
</evidence>
<proteinExistence type="inferred from homology"/>
<dbReference type="HAMAP" id="MF_01161">
    <property type="entry name" value="tRNA_Ile_lys_synt"/>
    <property type="match status" value="1"/>
</dbReference>
<dbReference type="NCBIfam" id="TIGR02433">
    <property type="entry name" value="lysidine_TilS_C"/>
    <property type="match status" value="1"/>
</dbReference>
<comment type="function">
    <text evidence="8">Ligates lysine onto the cytidine present at position 34 of the AUA codon-specific tRNA(Ile) that contains the anticodon CAU, in an ATP-dependent manner. Cytidine is converted to lysidine, thus changing the amino acid specificity of the tRNA from methionine to isoleucine.</text>
</comment>
<dbReference type="GO" id="GO:0032267">
    <property type="term" value="F:tRNA(Ile)-lysidine synthase activity"/>
    <property type="evidence" value="ECO:0007669"/>
    <property type="project" value="UniProtKB-EC"/>
</dbReference>
<evidence type="ECO:0000256" key="1">
    <source>
        <dbReference type="ARBA" id="ARBA00004496"/>
    </source>
</evidence>
<dbReference type="EMBL" id="DVOG01000184">
    <property type="protein sequence ID" value="HIV04866.1"/>
    <property type="molecule type" value="Genomic_DNA"/>
</dbReference>
<evidence type="ECO:0000313" key="11">
    <source>
        <dbReference type="Proteomes" id="UP000886812"/>
    </source>
</evidence>
<dbReference type="EC" id="6.3.4.19" evidence="8"/>
<dbReference type="GO" id="GO:0006400">
    <property type="term" value="P:tRNA modification"/>
    <property type="evidence" value="ECO:0007669"/>
    <property type="project" value="UniProtKB-UniRule"/>
</dbReference>
<evidence type="ECO:0000256" key="6">
    <source>
        <dbReference type="ARBA" id="ARBA00022840"/>
    </source>
</evidence>
<name>A0A9D1NL57_9BACT</name>
<dbReference type="SMART" id="SM00977">
    <property type="entry name" value="TilS_C"/>
    <property type="match status" value="1"/>
</dbReference>
<reference evidence="10" key="1">
    <citation type="submission" date="2020-10" db="EMBL/GenBank/DDBJ databases">
        <authorList>
            <person name="Gilroy R."/>
        </authorList>
    </citation>
    <scope>NUCLEOTIDE SEQUENCE</scope>
    <source>
        <strain evidence="10">10669</strain>
    </source>
</reference>
<sequence length="455" mass="49694">MRATDWQSAAENLAARVAFGNAADALLEAAERGGNAPVACACSGGADSLCALLLLWAKFPRLRERLLVLHYDHAAREDSAADAEFVRRVAAALGAAFVCGRRERDGEKISEAALRVARLRFFAEAMRERRAKILVQGHQRDDVAETLLMRLTRGAGAEGLAAPRPVSRRADGRIFLRPLLDVPKEKIIAALRDGGVPWREDPTNAGTDFFRNRVRNAVLPALKAAAPFENFARSRALLEEAADFIDAEAEKILRGNASPAAASALAGKSPALVRCALRKILAAQKISLRAKTFEALLRSVAEKTPFALALSARKISWDGAALKIIPFVSTEKTPPPPAEFETEEIVVSEALFARIRAGTFPPDETVFLAGTPKIFARELRRGDRYRPLGAPGEKPVRRIFIDKKIPRERRAALPVFDDGTGIAWIPGLPPAERFRIRAAGTKALRLTYRRKALPL</sequence>
<evidence type="ECO:0000256" key="3">
    <source>
        <dbReference type="ARBA" id="ARBA00022598"/>
    </source>
</evidence>
<dbReference type="Pfam" id="PF01171">
    <property type="entry name" value="ATP_bind_3"/>
    <property type="match status" value="1"/>
</dbReference>
<keyword evidence="3 8" id="KW-0436">Ligase</keyword>
<evidence type="ECO:0000256" key="8">
    <source>
        <dbReference type="HAMAP-Rule" id="MF_01161"/>
    </source>
</evidence>
<keyword evidence="6 8" id="KW-0067">ATP-binding</keyword>
<dbReference type="NCBIfam" id="TIGR02432">
    <property type="entry name" value="lysidine_TilS_N"/>
    <property type="match status" value="1"/>
</dbReference>
<comment type="similarity">
    <text evidence="8">Belongs to the tRNA(Ile)-lysidine synthase family.</text>
</comment>
<dbReference type="CDD" id="cd01992">
    <property type="entry name" value="TilS_N"/>
    <property type="match status" value="1"/>
</dbReference>
<dbReference type="InterPro" id="IPR012795">
    <property type="entry name" value="tRNA_Ile_lys_synt_N"/>
</dbReference>
<dbReference type="PANTHER" id="PTHR43033:SF1">
    <property type="entry name" value="TRNA(ILE)-LYSIDINE SYNTHASE-RELATED"/>
    <property type="match status" value="1"/>
</dbReference>
<comment type="domain">
    <text evidence="8">The N-terminal region contains the highly conserved SGGXDS motif, predicted to be a P-loop motif involved in ATP binding.</text>
</comment>
<keyword evidence="5 8" id="KW-0547">Nucleotide-binding</keyword>
<evidence type="ECO:0000256" key="7">
    <source>
        <dbReference type="ARBA" id="ARBA00048539"/>
    </source>
</evidence>
<evidence type="ECO:0000256" key="4">
    <source>
        <dbReference type="ARBA" id="ARBA00022694"/>
    </source>
</evidence>
<dbReference type="GO" id="GO:0005524">
    <property type="term" value="F:ATP binding"/>
    <property type="evidence" value="ECO:0007669"/>
    <property type="project" value="UniProtKB-UniRule"/>
</dbReference>
<comment type="subcellular location">
    <subcellularLocation>
        <location evidence="1 8">Cytoplasm</location>
    </subcellularLocation>
</comment>
<organism evidence="10 11">
    <name type="scientific">Candidatus Spyradosoma merdigallinarum</name>
    <dbReference type="NCBI Taxonomy" id="2840950"/>
    <lineage>
        <taxon>Bacteria</taxon>
        <taxon>Pseudomonadati</taxon>
        <taxon>Verrucomicrobiota</taxon>
        <taxon>Opitutia</taxon>
        <taxon>Opitutia incertae sedis</taxon>
        <taxon>Candidatus Spyradosoma</taxon>
    </lineage>
</organism>
<reference evidence="10" key="2">
    <citation type="journal article" date="2021" name="PeerJ">
        <title>Extensive microbial diversity within the chicken gut microbiome revealed by metagenomics and culture.</title>
        <authorList>
            <person name="Gilroy R."/>
            <person name="Ravi A."/>
            <person name="Getino M."/>
            <person name="Pursley I."/>
            <person name="Horton D.L."/>
            <person name="Alikhan N.F."/>
            <person name="Baker D."/>
            <person name="Gharbi K."/>
            <person name="Hall N."/>
            <person name="Watson M."/>
            <person name="Adriaenssens E.M."/>
            <person name="Foster-Nyarko E."/>
            <person name="Jarju S."/>
            <person name="Secka A."/>
            <person name="Antonio M."/>
            <person name="Oren A."/>
            <person name="Chaudhuri R.R."/>
            <person name="La Ragione R."/>
            <person name="Hildebrand F."/>
            <person name="Pallen M.J."/>
        </authorList>
    </citation>
    <scope>NUCLEOTIDE SEQUENCE</scope>
    <source>
        <strain evidence="10">10669</strain>
    </source>
</reference>
<dbReference type="SUPFAM" id="SSF52402">
    <property type="entry name" value="Adenine nucleotide alpha hydrolases-like"/>
    <property type="match status" value="1"/>
</dbReference>
<feature type="binding site" evidence="8">
    <location>
        <begin position="43"/>
        <end position="48"/>
    </location>
    <ligand>
        <name>ATP</name>
        <dbReference type="ChEBI" id="CHEBI:30616"/>
    </ligand>
</feature>
<evidence type="ECO:0000256" key="5">
    <source>
        <dbReference type="ARBA" id="ARBA00022741"/>
    </source>
</evidence>
<dbReference type="Proteomes" id="UP000886812">
    <property type="component" value="Unassembled WGS sequence"/>
</dbReference>
<evidence type="ECO:0000313" key="10">
    <source>
        <dbReference type="EMBL" id="HIV04866.1"/>
    </source>
</evidence>